<dbReference type="Proteomes" id="UP000694050">
    <property type="component" value="Unassembled WGS sequence"/>
</dbReference>
<dbReference type="PANTHER" id="PTHR35205">
    <property type="entry name" value="NB-ARC AND TPR DOMAIN PROTEIN"/>
    <property type="match status" value="1"/>
</dbReference>
<dbReference type="GO" id="GO:0043531">
    <property type="term" value="F:ADP binding"/>
    <property type="evidence" value="ECO:0007669"/>
    <property type="project" value="InterPro"/>
</dbReference>
<reference evidence="2" key="1">
    <citation type="submission" date="2021-04" db="EMBL/GenBank/DDBJ databases">
        <title>First draft genome resource for Brassicaceae pathogens Fusarium oxysporum f. sp. raphani and Fusarium oxysporum f. sp. rapae.</title>
        <authorList>
            <person name="Asai S."/>
        </authorList>
    </citation>
    <scope>NUCLEOTIDE SEQUENCE</scope>
    <source>
        <strain evidence="2">Tf1208</strain>
    </source>
</reference>
<dbReference type="Pfam" id="PF00931">
    <property type="entry name" value="NB-ARC"/>
    <property type="match status" value="1"/>
</dbReference>
<evidence type="ECO:0000313" key="2">
    <source>
        <dbReference type="EMBL" id="KAG7411089.1"/>
    </source>
</evidence>
<protein>
    <recommendedName>
        <fullName evidence="1">NB-ARC domain-containing protein</fullName>
    </recommendedName>
</protein>
<evidence type="ECO:0000313" key="3">
    <source>
        <dbReference type="Proteomes" id="UP000694050"/>
    </source>
</evidence>
<organism evidence="2 3">
    <name type="scientific">Fusarium oxysporum f. sp. rapae</name>
    <dbReference type="NCBI Taxonomy" id="485398"/>
    <lineage>
        <taxon>Eukaryota</taxon>
        <taxon>Fungi</taxon>
        <taxon>Dikarya</taxon>
        <taxon>Ascomycota</taxon>
        <taxon>Pezizomycotina</taxon>
        <taxon>Sordariomycetes</taxon>
        <taxon>Hypocreomycetidae</taxon>
        <taxon>Hypocreales</taxon>
        <taxon>Nectriaceae</taxon>
        <taxon>Fusarium</taxon>
        <taxon>Fusarium oxysporum species complex</taxon>
    </lineage>
</organism>
<dbReference type="EMBL" id="JAELUQ010000007">
    <property type="protein sequence ID" value="KAG7411089.1"/>
    <property type="molecule type" value="Genomic_DNA"/>
</dbReference>
<sequence>MAQRLSSMNFGDRNRGVQVGQNNAPIQATFNLPPEPLESSPPPFASVPFRRDPTFVDRGDILDQIGRQCSEPASRVAIVGLGGVGKSQLAIEFAYRFSARSTETWVFWIHASTQARLIEGFKLIADNVKLMGRNRPGADILQLTFNWLSDIRNGKWLLVLDSADDSDVLFYSTAGGNDDRRKLVEYLPQTPNGSIVITTRNKDLAFRLTGNYQTMYTIGPMSENEALLLLQNRLGTISDANAAAELVRSLELVPLAISQAAAYIHMRAPRTSLVRYLEEFQLSESKRCH</sequence>
<accession>A0A8J5NSC1</accession>
<feature type="domain" description="NB-ARC" evidence="1">
    <location>
        <begin position="73"/>
        <end position="233"/>
    </location>
</feature>
<name>A0A8J5NSC1_FUSOX</name>
<gene>
    <name evidence="2" type="ORF">Forpe1208_v010725</name>
</gene>
<dbReference type="InterPro" id="IPR002182">
    <property type="entry name" value="NB-ARC"/>
</dbReference>
<evidence type="ECO:0000259" key="1">
    <source>
        <dbReference type="Pfam" id="PF00931"/>
    </source>
</evidence>
<proteinExistence type="predicted"/>
<comment type="caution">
    <text evidence="2">The sequence shown here is derived from an EMBL/GenBank/DDBJ whole genome shotgun (WGS) entry which is preliminary data.</text>
</comment>
<dbReference type="PANTHER" id="PTHR35205:SF1">
    <property type="entry name" value="ZU5 DOMAIN-CONTAINING PROTEIN"/>
    <property type="match status" value="1"/>
</dbReference>
<dbReference type="AlphaFoldDB" id="A0A8J5NSC1"/>